<comment type="caution">
    <text evidence="1">The sequence shown here is derived from an EMBL/GenBank/DDBJ whole genome shotgun (WGS) entry which is preliminary data.</text>
</comment>
<name>A0ABQ6HJL2_9GAMM</name>
<keyword evidence="2" id="KW-1185">Reference proteome</keyword>
<reference evidence="1 2" key="1">
    <citation type="submission" date="2023-03" db="EMBL/GenBank/DDBJ databases">
        <title>Thalassotalea loyana LMG 22536T draft genome sequence.</title>
        <authorList>
            <person name="Sawabe T."/>
        </authorList>
    </citation>
    <scope>NUCLEOTIDE SEQUENCE [LARGE SCALE GENOMIC DNA]</scope>
    <source>
        <strain evidence="1 2">LMG 22536</strain>
    </source>
</reference>
<accession>A0ABQ6HJL2</accession>
<gene>
    <name evidence="1" type="ORF">tloyanaT_32590</name>
</gene>
<dbReference type="EMBL" id="BSSV01000008">
    <property type="protein sequence ID" value="GLX87006.1"/>
    <property type="molecule type" value="Genomic_DNA"/>
</dbReference>
<sequence length="109" mass="12598">MHFRKDREITNFQRGLVNIVDAFELMNSVEIVLTNPFIHSSQKHETVISLLTMHDKPVLVQARALYLAHMVNPNQNILQSERDSTGKIILLIENILKRKDSHFDGGDYE</sequence>
<protein>
    <submittedName>
        <fullName evidence="1">Uncharacterized protein</fullName>
    </submittedName>
</protein>
<evidence type="ECO:0000313" key="2">
    <source>
        <dbReference type="Proteomes" id="UP001157134"/>
    </source>
</evidence>
<dbReference type="RefSeq" id="WP_284300616.1">
    <property type="nucleotide sequence ID" value="NZ_BSSV01000008.1"/>
</dbReference>
<evidence type="ECO:0000313" key="1">
    <source>
        <dbReference type="EMBL" id="GLX87006.1"/>
    </source>
</evidence>
<proteinExistence type="predicted"/>
<organism evidence="1 2">
    <name type="scientific">Thalassotalea loyana</name>
    <dbReference type="NCBI Taxonomy" id="280483"/>
    <lineage>
        <taxon>Bacteria</taxon>
        <taxon>Pseudomonadati</taxon>
        <taxon>Pseudomonadota</taxon>
        <taxon>Gammaproteobacteria</taxon>
        <taxon>Alteromonadales</taxon>
        <taxon>Colwelliaceae</taxon>
        <taxon>Thalassotalea</taxon>
    </lineage>
</organism>
<dbReference type="Proteomes" id="UP001157134">
    <property type="component" value="Unassembled WGS sequence"/>
</dbReference>